<dbReference type="PANTHER" id="PTHR38040:SF1">
    <property type="entry name" value="UBIQUINONE BIOSYNTHESIS ACCESSORY FACTOR UBIK"/>
    <property type="match status" value="1"/>
</dbReference>
<evidence type="ECO:0000313" key="2">
    <source>
        <dbReference type="EMBL" id="ADI30995.1"/>
    </source>
</evidence>
<dbReference type="HOGENOM" id="CLU_154412_3_2_4"/>
<evidence type="ECO:0000256" key="1">
    <source>
        <dbReference type="HAMAP-Rule" id="MF_02216"/>
    </source>
</evidence>
<gene>
    <name evidence="1" type="primary">ubiK</name>
    <name evidence="2" type="ordered locus">M301_2640</name>
</gene>
<comment type="function">
    <text evidence="1">Required for efficient ubiquinone (coenzyme Q) biosynthesis. UbiK is probably an accessory factor of Ubi enzymes and facilitates ubiquinone biosynthesis by acting as an assembly factor, a targeting factor, or both.</text>
</comment>
<reference evidence="2 3" key="2">
    <citation type="journal article" date="2011" name="J. Bacteriol.">
        <title>Genomes of three methylotrophs from a single niche uncover genetic and metabolic divergence of Methylophilaceae.</title>
        <authorList>
            <person name="Lapidus A."/>
            <person name="Clum A."/>
            <person name="Labutti K."/>
            <person name="Kaluzhnaya M.G."/>
            <person name="Lim S."/>
            <person name="Beck D.A."/>
            <person name="Glavina Del Rio T."/>
            <person name="Nolan M."/>
            <person name="Mavromatis K."/>
            <person name="Huntemann M."/>
            <person name="Lucas S."/>
            <person name="Lidstrom M.E."/>
            <person name="Ivanova N."/>
            <person name="Chistoserdova L."/>
        </authorList>
    </citation>
    <scope>NUCLEOTIDE SEQUENCE [LARGE SCALE GENOMIC DNA]</scope>
    <source>
        <strain evidence="2 3">301</strain>
    </source>
</reference>
<keyword evidence="1" id="KW-0175">Coiled coil</keyword>
<sequence>MFNTDKLNEISSKIKGIVNDSPLGDAEKNIHALLKGMLTKMELVSREEFDVQAEVLRNTREKLNQLEVKLAELESLQKHQQ</sequence>
<dbReference type="AlphaFoldDB" id="D7DNJ4"/>
<dbReference type="InterPro" id="IPR007475">
    <property type="entry name" value="UbiK"/>
</dbReference>
<dbReference type="KEGG" id="meh:M301_2640"/>
<dbReference type="EMBL" id="CP002056">
    <property type="protein sequence ID" value="ADI30995.1"/>
    <property type="molecule type" value="Genomic_DNA"/>
</dbReference>
<protein>
    <recommendedName>
        <fullName evidence="1">Ubiquinone biosynthesis accessory factor UbiK</fullName>
    </recommendedName>
</protein>
<comment type="similarity">
    <text evidence="1">Belongs to the UbiK family.</text>
</comment>
<reference evidence="3" key="1">
    <citation type="submission" date="2010-05" db="EMBL/GenBank/DDBJ databases">
        <title>Complete sequence of Methylotenera sp. 301.</title>
        <authorList>
            <person name="Lucas S."/>
            <person name="Copeland A."/>
            <person name="Lapidus A."/>
            <person name="Cheng J.-F."/>
            <person name="Bruce D."/>
            <person name="Goodwin L."/>
            <person name="Pitluck S."/>
            <person name="Clum A."/>
            <person name="Land M."/>
            <person name="Hauser L."/>
            <person name="Kyrpides N."/>
            <person name="Ivanova N."/>
            <person name="Chistoservova L."/>
            <person name="Kalyuzhnaya M."/>
            <person name="Woyke T."/>
        </authorList>
    </citation>
    <scope>NUCLEOTIDE SEQUENCE [LARGE SCALE GENOMIC DNA]</scope>
    <source>
        <strain evidence="3">301</strain>
    </source>
</reference>
<keyword evidence="1" id="KW-0963">Cytoplasm</keyword>
<comment type="pathway">
    <text evidence="1">Cofactor biosynthesis; ubiquinone biosynthesis.</text>
</comment>
<dbReference type="GO" id="GO:0006744">
    <property type="term" value="P:ubiquinone biosynthetic process"/>
    <property type="evidence" value="ECO:0007669"/>
    <property type="project" value="UniProtKB-UniRule"/>
</dbReference>
<dbReference type="STRING" id="666681.M301_2640"/>
<organism evidence="2 3">
    <name type="scientific">Methylotenera versatilis (strain 301)</name>
    <dbReference type="NCBI Taxonomy" id="666681"/>
    <lineage>
        <taxon>Bacteria</taxon>
        <taxon>Pseudomonadati</taxon>
        <taxon>Pseudomonadota</taxon>
        <taxon>Betaproteobacteria</taxon>
        <taxon>Nitrosomonadales</taxon>
        <taxon>Methylophilaceae</taxon>
        <taxon>Methylotenera</taxon>
    </lineage>
</organism>
<dbReference type="GO" id="GO:0005737">
    <property type="term" value="C:cytoplasm"/>
    <property type="evidence" value="ECO:0007669"/>
    <property type="project" value="UniProtKB-SubCell"/>
</dbReference>
<dbReference type="UniPathway" id="UPA00232"/>
<dbReference type="HAMAP" id="MF_02216">
    <property type="entry name" value="UbiK"/>
    <property type="match status" value="1"/>
</dbReference>
<dbReference type="RefSeq" id="WP_013149301.1">
    <property type="nucleotide sequence ID" value="NC_014207.1"/>
</dbReference>
<dbReference type="Proteomes" id="UP000000383">
    <property type="component" value="Chromosome"/>
</dbReference>
<proteinExistence type="inferred from homology"/>
<accession>D7DNJ4</accession>
<comment type="subcellular location">
    <subcellularLocation>
        <location evidence="1">Cytoplasm</location>
    </subcellularLocation>
</comment>
<evidence type="ECO:0000313" key="3">
    <source>
        <dbReference type="Proteomes" id="UP000000383"/>
    </source>
</evidence>
<dbReference type="Pfam" id="PF04380">
    <property type="entry name" value="BMFP"/>
    <property type="match status" value="1"/>
</dbReference>
<name>D7DNJ4_METV0</name>
<keyword evidence="1" id="KW-0831">Ubiquinone biosynthesis</keyword>
<dbReference type="eggNOG" id="COG2960">
    <property type="taxonomic scope" value="Bacteria"/>
</dbReference>
<dbReference type="OrthoDB" id="5297354at2"/>
<feature type="coiled-coil region" evidence="1">
    <location>
        <begin position="46"/>
        <end position="76"/>
    </location>
</feature>
<dbReference type="PANTHER" id="PTHR38040">
    <property type="entry name" value="UBIQUINONE BIOSYNTHESIS ACCESSORY FACTOR UBIK"/>
    <property type="match status" value="1"/>
</dbReference>
<keyword evidence="3" id="KW-1185">Reference proteome</keyword>